<dbReference type="AlphaFoldDB" id="A0A9P6LXC5"/>
<feature type="compositionally biased region" description="Low complexity" evidence="1">
    <location>
        <begin position="23"/>
        <end position="38"/>
    </location>
</feature>
<name>A0A9P6LXC5_9FUNG</name>
<feature type="compositionally biased region" description="Basic and acidic residues" evidence="1">
    <location>
        <begin position="88"/>
        <end position="102"/>
    </location>
</feature>
<keyword evidence="3" id="KW-1185">Reference proteome</keyword>
<protein>
    <submittedName>
        <fullName evidence="2">Uncharacterized protein</fullName>
    </submittedName>
</protein>
<feature type="compositionally biased region" description="Basic and acidic residues" evidence="1">
    <location>
        <begin position="250"/>
        <end position="271"/>
    </location>
</feature>
<feature type="region of interest" description="Disordered" evidence="1">
    <location>
        <begin position="652"/>
        <end position="678"/>
    </location>
</feature>
<dbReference type="GO" id="GO:0005794">
    <property type="term" value="C:Golgi apparatus"/>
    <property type="evidence" value="ECO:0007669"/>
    <property type="project" value="TreeGrafter"/>
</dbReference>
<reference evidence="2" key="1">
    <citation type="journal article" date="2020" name="Fungal Divers.">
        <title>Resolving the Mortierellaceae phylogeny through synthesis of multi-gene phylogenetics and phylogenomics.</title>
        <authorList>
            <person name="Vandepol N."/>
            <person name="Liber J."/>
            <person name="Desiro A."/>
            <person name="Na H."/>
            <person name="Kennedy M."/>
            <person name="Barry K."/>
            <person name="Grigoriev I.V."/>
            <person name="Miller A.N."/>
            <person name="O'Donnell K."/>
            <person name="Stajich J.E."/>
            <person name="Bonito G."/>
        </authorList>
    </citation>
    <scope>NUCLEOTIDE SEQUENCE</scope>
    <source>
        <strain evidence="2">MES-2147</strain>
    </source>
</reference>
<dbReference type="InterPro" id="IPR052602">
    <property type="entry name" value="Growth_transcription_reg"/>
</dbReference>
<dbReference type="GO" id="GO:0005783">
    <property type="term" value="C:endoplasmic reticulum"/>
    <property type="evidence" value="ECO:0007669"/>
    <property type="project" value="TreeGrafter"/>
</dbReference>
<dbReference type="PANTHER" id="PTHR46515">
    <property type="entry name" value="TATA ELEMENT MODULATORY FACTOR TMF1"/>
    <property type="match status" value="1"/>
</dbReference>
<feature type="compositionally biased region" description="Low complexity" evidence="1">
    <location>
        <begin position="218"/>
        <end position="228"/>
    </location>
</feature>
<feature type="compositionally biased region" description="Low complexity" evidence="1">
    <location>
        <begin position="56"/>
        <end position="79"/>
    </location>
</feature>
<feature type="compositionally biased region" description="Basic and acidic residues" evidence="1">
    <location>
        <begin position="131"/>
        <end position="140"/>
    </location>
</feature>
<dbReference type="OrthoDB" id="74178at2759"/>
<feature type="compositionally biased region" description="Polar residues" evidence="1">
    <location>
        <begin position="110"/>
        <end position="129"/>
    </location>
</feature>
<feature type="region of interest" description="Disordered" evidence="1">
    <location>
        <begin position="1"/>
        <end position="274"/>
    </location>
</feature>
<evidence type="ECO:0000256" key="1">
    <source>
        <dbReference type="SAM" id="MobiDB-lite"/>
    </source>
</evidence>
<evidence type="ECO:0000313" key="2">
    <source>
        <dbReference type="EMBL" id="KAF9948314.1"/>
    </source>
</evidence>
<accession>A0A9P6LXC5</accession>
<feature type="region of interest" description="Disordered" evidence="1">
    <location>
        <begin position="327"/>
        <end position="348"/>
    </location>
</feature>
<evidence type="ECO:0000313" key="3">
    <source>
        <dbReference type="Proteomes" id="UP000749646"/>
    </source>
</evidence>
<gene>
    <name evidence="2" type="ORF">BGZ65_008153</name>
</gene>
<comment type="caution">
    <text evidence="2">The sequence shown here is derived from an EMBL/GenBank/DDBJ whole genome shotgun (WGS) entry which is preliminary data.</text>
</comment>
<proteinExistence type="predicted"/>
<dbReference type="PANTHER" id="PTHR46515:SF1">
    <property type="entry name" value="TATA ELEMENT MODULATORY FACTOR"/>
    <property type="match status" value="1"/>
</dbReference>
<dbReference type="EMBL" id="JAAAHW010007438">
    <property type="protein sequence ID" value="KAF9948314.1"/>
    <property type="molecule type" value="Genomic_DNA"/>
</dbReference>
<dbReference type="Proteomes" id="UP000749646">
    <property type="component" value="Unassembled WGS sequence"/>
</dbReference>
<sequence>MIKRMSTPPVSGSGPVAIGSNEASAMSAAATAAAAAAANRERLEQRMRGIFKKSAESPSTTPPSSIAAARSSTASPSPSIRQSTSVESVDRTSTKSSMEKEAGSSAAIHTETNQANTPKNPSVSASASASIDEHEGLKDEPLEDSPSVVENEPGMVLDAKDTEGDAKLSSIDRHQESEIHIDHEETDSKQESELQASNVREETLNEQSISEATTDIMAGDGDTTTTEAEATKESDQQILSRESENAPEESEIKTEGLSEQQKEDDAADSRAIESGGVVSGYTSLNAGQTVITPVTLPPVGLDIPNNTTEVASSTRSTKVTAAIPTTNGETDISTMKPNTNKEPTVSNDNPLQKVLEQREEQLFKVMQEQSSLLEKLRELEDAKAAEDALNITKVAGLEKIIETQKKELEVARGEVLSKKEFKNLTTIKTLRMKNIEAEKLQMDTQKKLDKAVSDHADAQAKISKLMEENRQFNETIKSLHDINQRQNKQITKLESELAHLKEEKVNFQLGLDRVRQELEEARKTSAELSSQAHAAALEREMKLNENLSNEMEAIKTRHAAIETSLRQDIQELRVSLSNREELAGEKEDQLMMEIRSLQAQLERNDNDSYELQEVLDEARRPLLRQIEALQNQQSIANRNWERIEKNLTHRIAEAEEDVAKAQERERSERDKLDELVRV</sequence>
<feature type="compositionally biased region" description="Basic and acidic residues" evidence="1">
    <location>
        <begin position="158"/>
        <end position="192"/>
    </location>
</feature>
<organism evidence="2 3">
    <name type="scientific">Modicella reniformis</name>
    <dbReference type="NCBI Taxonomy" id="1440133"/>
    <lineage>
        <taxon>Eukaryota</taxon>
        <taxon>Fungi</taxon>
        <taxon>Fungi incertae sedis</taxon>
        <taxon>Mucoromycota</taxon>
        <taxon>Mortierellomycotina</taxon>
        <taxon>Mortierellomycetes</taxon>
        <taxon>Mortierellales</taxon>
        <taxon>Mortierellaceae</taxon>
        <taxon>Modicella</taxon>
    </lineage>
</organism>